<proteinExistence type="predicted"/>
<reference evidence="1 2" key="1">
    <citation type="journal article" date="2018" name="PLoS Genet.">
        <title>Population sequencing reveals clonal diversity and ancestral inbreeding in the grapevine cultivar Chardonnay.</title>
        <authorList>
            <person name="Roach M.J."/>
            <person name="Johnson D.L."/>
            <person name="Bohlmann J."/>
            <person name="van Vuuren H.J."/>
            <person name="Jones S.J."/>
            <person name="Pretorius I.S."/>
            <person name="Schmidt S.A."/>
            <person name="Borneman A.R."/>
        </authorList>
    </citation>
    <scope>NUCLEOTIDE SEQUENCE [LARGE SCALE GENOMIC DNA]</scope>
    <source>
        <strain evidence="2">cv. Chardonnay</strain>
        <tissue evidence="1">Leaf</tissue>
    </source>
</reference>
<dbReference type="CDD" id="cd09272">
    <property type="entry name" value="RNase_HI_RT_Ty1"/>
    <property type="match status" value="1"/>
</dbReference>
<accession>A0A438FRB4</accession>
<protein>
    <submittedName>
        <fullName evidence="1">Retrovirus-related Pol polyprotein from transposon RE1</fullName>
    </submittedName>
</protein>
<comment type="caution">
    <text evidence="1">The sequence shown here is derived from an EMBL/GenBank/DDBJ whole genome shotgun (WGS) entry which is preliminary data.</text>
</comment>
<gene>
    <name evidence="1" type="primary">RE1_115</name>
    <name evidence="1" type="ORF">CK203_063914</name>
</gene>
<name>A0A438FRB4_VITVI</name>
<organism evidence="1 2">
    <name type="scientific">Vitis vinifera</name>
    <name type="common">Grape</name>
    <dbReference type="NCBI Taxonomy" id="29760"/>
    <lineage>
        <taxon>Eukaryota</taxon>
        <taxon>Viridiplantae</taxon>
        <taxon>Streptophyta</taxon>
        <taxon>Embryophyta</taxon>
        <taxon>Tracheophyta</taxon>
        <taxon>Spermatophyta</taxon>
        <taxon>Magnoliopsida</taxon>
        <taxon>eudicotyledons</taxon>
        <taxon>Gunneridae</taxon>
        <taxon>Pentapetalae</taxon>
        <taxon>rosids</taxon>
        <taxon>Vitales</taxon>
        <taxon>Vitaceae</taxon>
        <taxon>Viteae</taxon>
        <taxon>Vitis</taxon>
    </lineage>
</organism>
<evidence type="ECO:0000313" key="2">
    <source>
        <dbReference type="Proteomes" id="UP000288805"/>
    </source>
</evidence>
<sequence>MIELSQEKKIVGFNLDWPLGQFDVKNAFLHDDLLEEVYIDPSFGVSTKKRQAQKLNIVCPIMQQRELTWLRILLSELGFGPKKPMILFGDDMIAIEIANNPIQHDQTKHIELDRNYIKDNLDSGMIKVPYIKSADQLDDMMTHAVISGLFYASLSRLGMCDIYAPT</sequence>
<dbReference type="Proteomes" id="UP000288805">
    <property type="component" value="Unassembled WGS sequence"/>
</dbReference>
<dbReference type="EMBL" id="QGNW01000771">
    <property type="protein sequence ID" value="RVW62479.1"/>
    <property type="molecule type" value="Genomic_DNA"/>
</dbReference>
<evidence type="ECO:0000313" key="1">
    <source>
        <dbReference type="EMBL" id="RVW62479.1"/>
    </source>
</evidence>
<dbReference type="AlphaFoldDB" id="A0A438FRB4"/>